<dbReference type="KEGG" id="pcat:Pcatena_12140"/>
<sequence length="106" mass="11715">MRKRWGCVGCVFDAAPALVVDGLFGASKLALDGGDGLHGPNAHKRCERYGQDCEQWDANPRHEPNKNLSYGPAPKIQAVGNVGTLFAWLWGLKIKRKPEGNNWETR</sequence>
<name>A0A3G9JYP4_9ACTN</name>
<organism evidence="1 2">
    <name type="scientific">Parolsenella catena</name>
    <dbReference type="NCBI Taxonomy" id="2003188"/>
    <lineage>
        <taxon>Bacteria</taxon>
        <taxon>Bacillati</taxon>
        <taxon>Actinomycetota</taxon>
        <taxon>Coriobacteriia</taxon>
        <taxon>Coriobacteriales</taxon>
        <taxon>Atopobiaceae</taxon>
        <taxon>Parolsenella</taxon>
    </lineage>
</organism>
<evidence type="ECO:0000313" key="1">
    <source>
        <dbReference type="EMBL" id="BBH50627.1"/>
    </source>
</evidence>
<dbReference type="Proteomes" id="UP000273154">
    <property type="component" value="Chromosome"/>
</dbReference>
<reference evidence="2" key="1">
    <citation type="submission" date="2018-11" db="EMBL/GenBank/DDBJ databases">
        <title>Comparative genomics of Parolsenella catena and Libanicoccus massiliensis: Reclassification of Libanicoccus massiliensis as Parolsenella massiliensis comb. nov.</title>
        <authorList>
            <person name="Sakamoto M."/>
            <person name="Ikeyama N."/>
            <person name="Murakami T."/>
            <person name="Mori H."/>
            <person name="Yuki M."/>
            <person name="Ohkuma M."/>
        </authorList>
    </citation>
    <scope>NUCLEOTIDE SEQUENCE [LARGE SCALE GENOMIC DNA]</scope>
    <source>
        <strain evidence="2">JCM 31932</strain>
    </source>
</reference>
<gene>
    <name evidence="1" type="ORF">Pcatena_12140</name>
</gene>
<dbReference type="AlphaFoldDB" id="A0A3G9JYP4"/>
<accession>A0A3G9JYP4</accession>
<keyword evidence="2" id="KW-1185">Reference proteome</keyword>
<proteinExistence type="predicted"/>
<dbReference type="EMBL" id="AP019367">
    <property type="protein sequence ID" value="BBH50627.1"/>
    <property type="molecule type" value="Genomic_DNA"/>
</dbReference>
<protein>
    <submittedName>
        <fullName evidence="1">Uncharacterized protein</fullName>
    </submittedName>
</protein>
<evidence type="ECO:0000313" key="2">
    <source>
        <dbReference type="Proteomes" id="UP000273154"/>
    </source>
</evidence>